<accession>A0ABT2UHM3</accession>
<evidence type="ECO:0000313" key="2">
    <source>
        <dbReference type="EMBL" id="MCU6794147.1"/>
    </source>
</evidence>
<organism evidence="2 3">
    <name type="scientific">Paenibacillus baimaensis</name>
    <dbReference type="NCBI Taxonomy" id="2982185"/>
    <lineage>
        <taxon>Bacteria</taxon>
        <taxon>Bacillati</taxon>
        <taxon>Bacillota</taxon>
        <taxon>Bacilli</taxon>
        <taxon>Bacillales</taxon>
        <taxon>Paenibacillaceae</taxon>
        <taxon>Paenibacillus</taxon>
    </lineage>
</organism>
<proteinExistence type="predicted"/>
<keyword evidence="3" id="KW-1185">Reference proteome</keyword>
<feature type="domain" description="Phage tail tape measure protein" evidence="1">
    <location>
        <begin position="112"/>
        <end position="267"/>
    </location>
</feature>
<evidence type="ECO:0000313" key="3">
    <source>
        <dbReference type="Proteomes" id="UP001652445"/>
    </source>
</evidence>
<evidence type="ECO:0000259" key="1">
    <source>
        <dbReference type="Pfam" id="PF10145"/>
    </source>
</evidence>
<protein>
    <submittedName>
        <fullName evidence="2">Phage tail tape measure protein</fullName>
    </submittedName>
</protein>
<reference evidence="2 3" key="1">
    <citation type="submission" date="2022-09" db="EMBL/GenBank/DDBJ databases">
        <authorList>
            <person name="Han X.L."/>
            <person name="Wang Q."/>
            <person name="Lu T."/>
        </authorList>
    </citation>
    <scope>NUCLEOTIDE SEQUENCE [LARGE SCALE GENOMIC DNA]</scope>
    <source>
        <strain evidence="2 3">WQ 127069</strain>
    </source>
</reference>
<comment type="caution">
    <text evidence="2">The sequence shown here is derived from an EMBL/GenBank/DDBJ whole genome shotgun (WGS) entry which is preliminary data.</text>
</comment>
<dbReference type="InterPro" id="IPR010090">
    <property type="entry name" value="Phage_tape_meas"/>
</dbReference>
<name>A0ABT2UHM3_9BACL</name>
<dbReference type="EMBL" id="JAOQIO010000077">
    <property type="protein sequence ID" value="MCU6794147.1"/>
    <property type="molecule type" value="Genomic_DNA"/>
</dbReference>
<sequence>MTQAVGAVTGAVTGATARFAGAVIDGSSAGLSRATTHSSSAASKSVGLFNDLQPLANVGGKLISTLTELLLNANDKYEQSYRILAAGSGKTGNELDELIQIHSSLMDELPNESKDIAKVMIDVMSYTHAEGKTMKELTKQLLLTSRLNNKDDLRVSSSLTSMMASNKIYKSEGIGVVDKVMAVSQNANLDVELVGDQMKQVGPKLQLLNMSFDESADLVGTWHNNGKNFETLESGISILLANMDNAHVTNYGVAFQDFIKKVKEAPTMEEASQLARKGLSTQIGNVHNITKDQVVTDWVLAIRDGLFDTKQKVDGKDVSKSAYLQSSRGLVGKNFKETMTFGDKSGIFGNEILNSVSPVANQLTGILSDVFSSEEFTKASLSKKLKIEADIKAQQERLSSIFSYNTDRWNRDQEIRGLPDQKDGTEEVTLFTNNTLNYMQAPMENPAYGPPGYPMPPAGYNNYPGAISNPANIEVNPVINVTVNGDSYESTAKDIAERIKEVIQEVFESASRRQGIAGV</sequence>
<gene>
    <name evidence="2" type="ORF">OB236_18750</name>
</gene>
<dbReference type="Proteomes" id="UP001652445">
    <property type="component" value="Unassembled WGS sequence"/>
</dbReference>
<dbReference type="Pfam" id="PF10145">
    <property type="entry name" value="PhageMin_Tail"/>
    <property type="match status" value="1"/>
</dbReference>
<dbReference type="RefSeq" id="WP_262685346.1">
    <property type="nucleotide sequence ID" value="NZ_JAOQIO010000077.1"/>
</dbReference>